<evidence type="ECO:0000313" key="1">
    <source>
        <dbReference type="EMBL" id="HEC68000.1"/>
    </source>
</evidence>
<keyword evidence="1" id="KW-0966">Cell projection</keyword>
<dbReference type="EMBL" id="DRIH01000142">
    <property type="protein sequence ID" value="HEC68000.1"/>
    <property type="molecule type" value="Genomic_DNA"/>
</dbReference>
<dbReference type="SUPFAM" id="SSF64518">
    <property type="entry name" value="Phase 1 flagellin"/>
    <property type="match status" value="1"/>
</dbReference>
<name>A0A7C1W3T3_DESA2</name>
<reference evidence="1" key="1">
    <citation type="journal article" date="2020" name="mSystems">
        <title>Genome- and Community-Level Interaction Insights into Carbon Utilization and Element Cycling Functions of Hydrothermarchaeota in Hydrothermal Sediment.</title>
        <authorList>
            <person name="Zhou Z."/>
            <person name="Liu Y."/>
            <person name="Xu W."/>
            <person name="Pan J."/>
            <person name="Luo Z.H."/>
            <person name="Li M."/>
        </authorList>
    </citation>
    <scope>NUCLEOTIDE SEQUENCE [LARGE SCALE GENOMIC DNA]</scope>
    <source>
        <strain evidence="1">HyVt-389</strain>
    </source>
</reference>
<gene>
    <name evidence="1" type="ORF">ENI35_04210</name>
</gene>
<keyword evidence="1" id="KW-0969">Cilium</keyword>
<accession>A0A7C1W3T3</accession>
<sequence>MRVTQKIIYSHIIENLGNITEDIKNLNEMISSGKKIRHPSDDPIGTVNILEIEKLLSSIKQYRRN</sequence>
<keyword evidence="1" id="KW-0282">Flagellum</keyword>
<proteinExistence type="predicted"/>
<dbReference type="AlphaFoldDB" id="A0A7C1W3T3"/>
<feature type="non-terminal residue" evidence="1">
    <location>
        <position position="65"/>
    </location>
</feature>
<protein>
    <submittedName>
        <fullName evidence="1">Flagellar hook-associated protein 3</fullName>
    </submittedName>
</protein>
<dbReference type="Proteomes" id="UP000885738">
    <property type="component" value="Unassembled WGS sequence"/>
</dbReference>
<organism evidence="1">
    <name type="scientific">Desulfofervidus auxilii</name>
    <dbReference type="NCBI Taxonomy" id="1621989"/>
    <lineage>
        <taxon>Bacteria</taxon>
        <taxon>Pseudomonadati</taxon>
        <taxon>Thermodesulfobacteriota</taxon>
        <taxon>Candidatus Desulfofervidia</taxon>
        <taxon>Candidatus Desulfofervidales</taxon>
        <taxon>Candidatus Desulfofervidaceae</taxon>
        <taxon>Candidatus Desulfofervidus</taxon>
    </lineage>
</organism>
<comment type="caution">
    <text evidence="1">The sequence shown here is derived from an EMBL/GenBank/DDBJ whole genome shotgun (WGS) entry which is preliminary data.</text>
</comment>